<dbReference type="AlphaFoldDB" id="A0A1H4YZC7"/>
<evidence type="ECO:0000313" key="1">
    <source>
        <dbReference type="EMBL" id="SED23193.1"/>
    </source>
</evidence>
<proteinExistence type="predicted"/>
<evidence type="ECO:0000313" key="2">
    <source>
        <dbReference type="Proteomes" id="UP000198992"/>
    </source>
</evidence>
<dbReference type="RefSeq" id="WP_092118484.1">
    <property type="nucleotide sequence ID" value="NZ_FNTH01000001.1"/>
</dbReference>
<gene>
    <name evidence="1" type="ORF">SAMN05444164_4164</name>
</gene>
<protein>
    <submittedName>
        <fullName evidence="1">Uncharacterized protein</fullName>
    </submittedName>
</protein>
<dbReference type="Proteomes" id="UP000198992">
    <property type="component" value="Unassembled WGS sequence"/>
</dbReference>
<reference evidence="1 2" key="1">
    <citation type="submission" date="2016-10" db="EMBL/GenBank/DDBJ databases">
        <authorList>
            <person name="de Groot N.N."/>
        </authorList>
    </citation>
    <scope>NUCLEOTIDE SEQUENCE [LARGE SCALE GENOMIC DNA]</scope>
    <source>
        <strain evidence="1 2">MT12</strain>
    </source>
</reference>
<organism evidence="1 2">
    <name type="scientific">Bradyrhizobium erythrophlei</name>
    <dbReference type="NCBI Taxonomy" id="1437360"/>
    <lineage>
        <taxon>Bacteria</taxon>
        <taxon>Pseudomonadati</taxon>
        <taxon>Pseudomonadota</taxon>
        <taxon>Alphaproteobacteria</taxon>
        <taxon>Hyphomicrobiales</taxon>
        <taxon>Nitrobacteraceae</taxon>
        <taxon>Bradyrhizobium</taxon>
    </lineage>
</organism>
<sequence length="70" mass="7146">MDASQTGDKQNELVQHSVAACQDAIGRALENPAEAIGLARGLGAALNTLQLIGLDVQKGEAGIAAERAPH</sequence>
<dbReference type="EMBL" id="FNTH01000001">
    <property type="protein sequence ID" value="SED23193.1"/>
    <property type="molecule type" value="Genomic_DNA"/>
</dbReference>
<name>A0A1H4YZC7_9BRAD</name>
<accession>A0A1H4YZC7</accession>